<accession>A0A0F9NKH2</accession>
<comment type="caution">
    <text evidence="1">The sequence shown here is derived from an EMBL/GenBank/DDBJ whole genome shotgun (WGS) entry which is preliminary data.</text>
</comment>
<organism evidence="1">
    <name type="scientific">marine sediment metagenome</name>
    <dbReference type="NCBI Taxonomy" id="412755"/>
    <lineage>
        <taxon>unclassified sequences</taxon>
        <taxon>metagenomes</taxon>
        <taxon>ecological metagenomes</taxon>
    </lineage>
</organism>
<sequence>MYLFYYNDTILTLQGIFNILDLYLNEIELFYNDVDHYFRERISNSLKIGVITVDNIEIVLKDVISF</sequence>
<protein>
    <submittedName>
        <fullName evidence="1">Uncharacterized protein</fullName>
    </submittedName>
</protein>
<feature type="non-terminal residue" evidence="1">
    <location>
        <position position="66"/>
    </location>
</feature>
<dbReference type="AlphaFoldDB" id="A0A0F9NKH2"/>
<evidence type="ECO:0000313" key="1">
    <source>
        <dbReference type="EMBL" id="KKM89270.1"/>
    </source>
</evidence>
<gene>
    <name evidence="1" type="ORF">LCGC14_1250320</name>
</gene>
<proteinExistence type="predicted"/>
<name>A0A0F9NKH2_9ZZZZ</name>
<reference evidence="1" key="1">
    <citation type="journal article" date="2015" name="Nature">
        <title>Complex archaea that bridge the gap between prokaryotes and eukaryotes.</title>
        <authorList>
            <person name="Spang A."/>
            <person name="Saw J.H."/>
            <person name="Jorgensen S.L."/>
            <person name="Zaremba-Niedzwiedzka K."/>
            <person name="Martijn J."/>
            <person name="Lind A.E."/>
            <person name="van Eijk R."/>
            <person name="Schleper C."/>
            <person name="Guy L."/>
            <person name="Ettema T.J."/>
        </authorList>
    </citation>
    <scope>NUCLEOTIDE SEQUENCE</scope>
</reference>
<dbReference type="EMBL" id="LAZR01006844">
    <property type="protein sequence ID" value="KKM89270.1"/>
    <property type="molecule type" value="Genomic_DNA"/>
</dbReference>